<evidence type="ECO:0000256" key="7">
    <source>
        <dbReference type="SAM" id="Phobius"/>
    </source>
</evidence>
<evidence type="ECO:0000256" key="6">
    <source>
        <dbReference type="ARBA" id="ARBA00023136"/>
    </source>
</evidence>
<keyword evidence="2" id="KW-0813">Transport</keyword>
<evidence type="ECO:0000256" key="5">
    <source>
        <dbReference type="ARBA" id="ARBA00022989"/>
    </source>
</evidence>
<organism evidence="8 9">
    <name type="scientific">Branchiibius hedensis</name>
    <dbReference type="NCBI Taxonomy" id="672460"/>
    <lineage>
        <taxon>Bacteria</taxon>
        <taxon>Bacillati</taxon>
        <taxon>Actinomycetota</taxon>
        <taxon>Actinomycetes</taxon>
        <taxon>Micrococcales</taxon>
        <taxon>Dermacoccaceae</taxon>
        <taxon>Branchiibius</taxon>
    </lineage>
</organism>
<comment type="subcellular location">
    <subcellularLocation>
        <location evidence="1">Cell membrane</location>
        <topology evidence="1">Multi-pass membrane protein</topology>
    </subcellularLocation>
</comment>
<keyword evidence="3" id="KW-1003">Cell membrane</keyword>
<feature type="transmembrane region" description="Helical" evidence="7">
    <location>
        <begin position="49"/>
        <end position="69"/>
    </location>
</feature>
<dbReference type="Gene3D" id="1.20.1740.10">
    <property type="entry name" value="Amino acid/polyamine transporter I"/>
    <property type="match status" value="1"/>
</dbReference>
<evidence type="ECO:0000256" key="3">
    <source>
        <dbReference type="ARBA" id="ARBA00022475"/>
    </source>
</evidence>
<keyword evidence="6 7" id="KW-0472">Membrane</keyword>
<dbReference type="InterPro" id="IPR002293">
    <property type="entry name" value="AA/rel_permease1"/>
</dbReference>
<dbReference type="PANTHER" id="PTHR45826:SF2">
    <property type="entry name" value="AMINO ACID TRANSPORTER"/>
    <property type="match status" value="1"/>
</dbReference>
<feature type="transmembrane region" description="Helical" evidence="7">
    <location>
        <begin position="146"/>
        <end position="163"/>
    </location>
</feature>
<dbReference type="Pfam" id="PF13520">
    <property type="entry name" value="AA_permease_2"/>
    <property type="match status" value="1"/>
</dbReference>
<feature type="transmembrane region" description="Helical" evidence="7">
    <location>
        <begin position="213"/>
        <end position="232"/>
    </location>
</feature>
<name>A0A2Y8ZS01_9MICO</name>
<reference evidence="9" key="1">
    <citation type="submission" date="2016-10" db="EMBL/GenBank/DDBJ databases">
        <authorList>
            <person name="Varghese N."/>
            <person name="Submissions S."/>
        </authorList>
    </citation>
    <scope>NUCLEOTIDE SEQUENCE [LARGE SCALE GENOMIC DNA]</scope>
    <source>
        <strain evidence="9">DSM 22951</strain>
    </source>
</reference>
<feature type="transmembrane region" description="Helical" evidence="7">
    <location>
        <begin position="378"/>
        <end position="395"/>
    </location>
</feature>
<feature type="transmembrane region" description="Helical" evidence="7">
    <location>
        <begin position="440"/>
        <end position="458"/>
    </location>
</feature>
<feature type="transmembrane region" description="Helical" evidence="7">
    <location>
        <begin position="20"/>
        <end position="37"/>
    </location>
</feature>
<keyword evidence="9" id="KW-1185">Reference proteome</keyword>
<feature type="transmembrane region" description="Helical" evidence="7">
    <location>
        <begin position="175"/>
        <end position="193"/>
    </location>
</feature>
<dbReference type="OrthoDB" id="138827at2"/>
<keyword evidence="5 7" id="KW-1133">Transmembrane helix</keyword>
<proteinExistence type="predicted"/>
<dbReference type="EMBL" id="UESZ01000001">
    <property type="protein sequence ID" value="SSA33089.1"/>
    <property type="molecule type" value="Genomic_DNA"/>
</dbReference>
<dbReference type="Proteomes" id="UP000250028">
    <property type="component" value="Unassembled WGS sequence"/>
</dbReference>
<dbReference type="InterPro" id="IPR044566">
    <property type="entry name" value="RMV1-like"/>
</dbReference>
<evidence type="ECO:0000313" key="9">
    <source>
        <dbReference type="Proteomes" id="UP000250028"/>
    </source>
</evidence>
<feature type="transmembrane region" description="Helical" evidence="7">
    <location>
        <begin position="352"/>
        <end position="372"/>
    </location>
</feature>
<accession>A0A2Y8ZS01</accession>
<evidence type="ECO:0000256" key="2">
    <source>
        <dbReference type="ARBA" id="ARBA00022448"/>
    </source>
</evidence>
<feature type="transmembrane region" description="Helical" evidence="7">
    <location>
        <begin position="81"/>
        <end position="102"/>
    </location>
</feature>
<gene>
    <name evidence="8" type="ORF">SAMN04489750_0360</name>
</gene>
<feature type="transmembrane region" description="Helical" evidence="7">
    <location>
        <begin position="297"/>
        <end position="321"/>
    </location>
</feature>
<dbReference type="PANTHER" id="PTHR45826">
    <property type="entry name" value="POLYAMINE TRANSPORTER PUT1"/>
    <property type="match status" value="1"/>
</dbReference>
<keyword evidence="4 7" id="KW-0812">Transmembrane</keyword>
<sequence>MSNDGELRTVHVLSRQLKTLPLVGIIFFSVSGGPFGLEESISSGGAGMTMLMLLLIPVVFGIPVSLMAAELGSALPVEGGYYYWVKVGLGKFAGFTEGAWQWMNSFLDTALYPIVFADYLATYWAPAERGRGVLFSFFDGQFSIDTHWVVAVVFMVILAGLNIRGSRVVGDSSLLLFAVVMVPFAILSVYGIVHNFQHDSWDKVVSPFTLPDQTSFSAFGACLGIVIWNYIGWENPSTLLAEVDKPARTFRRALLIAIPLITISYVLPMMAALGSGLHEDLGDWSDGDFASVGTLLAGHWLGLLIAFGVGIAQIGLFSSLLMSGSRVPRVLAADGYLPRWVAKDHPKYKTPVAAIVLSVVIFAIFCTMDFSALVDADVLTNMAAILLEFAAFIALRRKLPNMVRPYKVPGGMAGALSLVVFPLIFTIWLAWSTFTDEPAAFWIGIIILVLGVVLYPIADNLLKRGTPDAPVDSDLVDLGPSVDTTAALERGLTV</sequence>
<evidence type="ECO:0000256" key="1">
    <source>
        <dbReference type="ARBA" id="ARBA00004651"/>
    </source>
</evidence>
<dbReference type="RefSeq" id="WP_109683831.1">
    <property type="nucleotide sequence ID" value="NZ_QGDN01000001.1"/>
</dbReference>
<dbReference type="PIRSF" id="PIRSF006060">
    <property type="entry name" value="AA_transporter"/>
    <property type="match status" value="1"/>
</dbReference>
<dbReference type="GO" id="GO:0005886">
    <property type="term" value="C:plasma membrane"/>
    <property type="evidence" value="ECO:0007669"/>
    <property type="project" value="UniProtKB-SubCell"/>
</dbReference>
<evidence type="ECO:0000313" key="8">
    <source>
        <dbReference type="EMBL" id="SSA33089.1"/>
    </source>
</evidence>
<dbReference type="GO" id="GO:0022857">
    <property type="term" value="F:transmembrane transporter activity"/>
    <property type="evidence" value="ECO:0007669"/>
    <property type="project" value="InterPro"/>
</dbReference>
<dbReference type="AlphaFoldDB" id="A0A2Y8ZS01"/>
<feature type="transmembrane region" description="Helical" evidence="7">
    <location>
        <begin position="415"/>
        <end position="434"/>
    </location>
</feature>
<protein>
    <submittedName>
        <fullName evidence="8">Amino acid transporter</fullName>
    </submittedName>
</protein>
<feature type="transmembrane region" description="Helical" evidence="7">
    <location>
        <begin position="253"/>
        <end position="277"/>
    </location>
</feature>
<evidence type="ECO:0000256" key="4">
    <source>
        <dbReference type="ARBA" id="ARBA00022692"/>
    </source>
</evidence>